<dbReference type="AlphaFoldDB" id="A0A7J6XXJ1"/>
<keyword evidence="1" id="KW-0677">Repeat</keyword>
<feature type="repeat" description="TPR" evidence="3">
    <location>
        <begin position="279"/>
        <end position="312"/>
    </location>
</feature>
<feature type="transmembrane region" description="Helical" evidence="5">
    <location>
        <begin position="20"/>
        <end position="38"/>
    </location>
</feature>
<comment type="caution">
    <text evidence="6">The sequence shown here is derived from an EMBL/GenBank/DDBJ whole genome shotgun (WGS) entry which is preliminary data.</text>
</comment>
<organism evidence="6 7">
    <name type="scientific">Trypanosoma cruzi</name>
    <dbReference type="NCBI Taxonomy" id="5693"/>
    <lineage>
        <taxon>Eukaryota</taxon>
        <taxon>Discoba</taxon>
        <taxon>Euglenozoa</taxon>
        <taxon>Kinetoplastea</taxon>
        <taxon>Metakinetoplastina</taxon>
        <taxon>Trypanosomatida</taxon>
        <taxon>Trypanosomatidae</taxon>
        <taxon>Trypanosoma</taxon>
        <taxon>Schizotrypanum</taxon>
    </lineage>
</organism>
<evidence type="ECO:0000313" key="7">
    <source>
        <dbReference type="Proteomes" id="UP000583944"/>
    </source>
</evidence>
<dbReference type="PROSITE" id="PS50005">
    <property type="entry name" value="TPR"/>
    <property type="match status" value="1"/>
</dbReference>
<dbReference type="SUPFAM" id="SSF48452">
    <property type="entry name" value="TPR-like"/>
    <property type="match status" value="1"/>
</dbReference>
<dbReference type="PANTHER" id="PTHR22904:SF534">
    <property type="match status" value="1"/>
</dbReference>
<evidence type="ECO:0000256" key="4">
    <source>
        <dbReference type="SAM" id="MobiDB-lite"/>
    </source>
</evidence>
<dbReference type="PANTHER" id="PTHR22904">
    <property type="entry name" value="TPR REPEAT CONTAINING PROTEIN"/>
    <property type="match status" value="1"/>
</dbReference>
<protein>
    <recommendedName>
        <fullName evidence="8">Stress-induced protein sti1</fullName>
    </recommendedName>
</protein>
<feature type="transmembrane region" description="Helical" evidence="5">
    <location>
        <begin position="45"/>
        <end position="70"/>
    </location>
</feature>
<dbReference type="InterPro" id="IPR019734">
    <property type="entry name" value="TPR_rpt"/>
</dbReference>
<dbReference type="Pfam" id="PF00515">
    <property type="entry name" value="TPR_1"/>
    <property type="match status" value="1"/>
</dbReference>
<dbReference type="Proteomes" id="UP000583944">
    <property type="component" value="Unassembled WGS sequence"/>
</dbReference>
<keyword evidence="5" id="KW-1133">Transmembrane helix</keyword>
<evidence type="ECO:0000256" key="5">
    <source>
        <dbReference type="SAM" id="Phobius"/>
    </source>
</evidence>
<reference evidence="6 7" key="1">
    <citation type="journal article" date="2019" name="Genome Biol. Evol.">
        <title>Nanopore Sequencing Significantly Improves Genome Assembly of the Protozoan Parasite Trypanosoma cruzi.</title>
        <authorList>
            <person name="Diaz-Viraque F."/>
            <person name="Pita S."/>
            <person name="Greif G."/>
            <person name="de Souza R.C.M."/>
            <person name="Iraola G."/>
            <person name="Robello C."/>
        </authorList>
    </citation>
    <scope>NUCLEOTIDE SEQUENCE [LARGE SCALE GENOMIC DNA]</scope>
    <source>
        <strain evidence="6 7">Berenice</strain>
    </source>
</reference>
<evidence type="ECO:0008006" key="8">
    <source>
        <dbReference type="Google" id="ProtNLM"/>
    </source>
</evidence>
<name>A0A7J6XXJ1_TRYCR</name>
<keyword evidence="5" id="KW-0472">Membrane</keyword>
<dbReference type="VEuPathDB" id="TriTrypDB:ECC02_008094"/>
<evidence type="ECO:0000313" key="6">
    <source>
        <dbReference type="EMBL" id="KAF5218925.1"/>
    </source>
</evidence>
<proteinExistence type="predicted"/>
<gene>
    <name evidence="6" type="ORF">ECC02_008094</name>
</gene>
<dbReference type="VEuPathDB" id="TriTrypDB:BCY84_16660"/>
<feature type="compositionally biased region" description="Basic and acidic residues" evidence="4">
    <location>
        <begin position="436"/>
        <end position="448"/>
    </location>
</feature>
<evidence type="ECO:0000256" key="1">
    <source>
        <dbReference type="ARBA" id="ARBA00022737"/>
    </source>
</evidence>
<accession>A0A7J6XXJ1</accession>
<dbReference type="EMBL" id="JABDHM010000082">
    <property type="protein sequence ID" value="KAF5218925.1"/>
    <property type="molecule type" value="Genomic_DNA"/>
</dbReference>
<dbReference type="InterPro" id="IPR011990">
    <property type="entry name" value="TPR-like_helical_dom_sf"/>
</dbReference>
<feature type="compositionally biased region" description="Polar residues" evidence="4">
    <location>
        <begin position="449"/>
        <end position="464"/>
    </location>
</feature>
<feature type="region of interest" description="Disordered" evidence="4">
    <location>
        <begin position="419"/>
        <end position="467"/>
    </location>
</feature>
<sequence>MNLNNERALLSFTTPNDFSAHQYIFFFFLSHNFLRGVTTERVNSFFAFCGSPFLPFFLFFFLNCFGSFLAREMVSMSNERLEFMRHLGITEEDVMDPSLVKGANGNKKGFNESRLDGGRTRETPLNVNFVNTSSTAFPIVDSSESNVKPLKKEKTPQCKGNNGICTAGLSPEQLKVDGNRAFGEGRYREALNYYTDAIELLLEKGNYQLREKGHLNAKSNGIIASGFGACDPRTVLLAALFSNRSACYLQAAKQIGAAEALESAIRDADRAVELRPTWFKGYSRQGDAFFKMKKYSQAAEAYEMALQFDPGNNNLLQSVEEARQRSATKARESIQSTKKQATVSRGERNAASVTFVPVAVHASANVSCNNTSMGRRDNVQFKTTARQLWNEFKPEVEASVHQPTGDDYRKEQLRLFREQKERERNGVVIPPSGDNRSNEKSPLKENATEQKCSGVNVPGTNTTPRRGRLDFIPQEFSSDAAAAYQQRLIEEYRRRKAQRM</sequence>
<evidence type="ECO:0000256" key="3">
    <source>
        <dbReference type="PROSITE-ProRule" id="PRU00339"/>
    </source>
</evidence>
<keyword evidence="2 3" id="KW-0802">TPR repeat</keyword>
<dbReference type="Gene3D" id="1.25.40.10">
    <property type="entry name" value="Tetratricopeptide repeat domain"/>
    <property type="match status" value="1"/>
</dbReference>
<dbReference type="SMART" id="SM00028">
    <property type="entry name" value="TPR"/>
    <property type="match status" value="3"/>
</dbReference>
<evidence type="ECO:0000256" key="2">
    <source>
        <dbReference type="ARBA" id="ARBA00022803"/>
    </source>
</evidence>
<dbReference type="GO" id="GO:0051879">
    <property type="term" value="F:Hsp90 protein binding"/>
    <property type="evidence" value="ECO:0007669"/>
    <property type="project" value="TreeGrafter"/>
</dbReference>
<keyword evidence="5" id="KW-0812">Transmembrane</keyword>